<dbReference type="KEGG" id="ttc:FOKN1_2761"/>
<name>A0A1Z4VU16_9GAMM</name>
<evidence type="ECO:0000256" key="1">
    <source>
        <dbReference type="SAM" id="MobiDB-lite"/>
    </source>
</evidence>
<keyword evidence="2" id="KW-1133">Transmembrane helix</keyword>
<gene>
    <name evidence="4" type="ORF">FOKN1_2761</name>
</gene>
<dbReference type="RefSeq" id="WP_096367139.1">
    <property type="nucleotide sequence ID" value="NZ_AP018052.1"/>
</dbReference>
<feature type="region of interest" description="Disordered" evidence="1">
    <location>
        <begin position="202"/>
        <end position="224"/>
    </location>
</feature>
<accession>A0A1Z4VU16</accession>
<feature type="transmembrane region" description="Helical" evidence="2">
    <location>
        <begin position="161"/>
        <end position="182"/>
    </location>
</feature>
<dbReference type="OrthoDB" id="181455at2"/>
<evidence type="ECO:0000256" key="2">
    <source>
        <dbReference type="SAM" id="Phobius"/>
    </source>
</evidence>
<organism evidence="4 5">
    <name type="scientific">Thiohalobacter thiocyanaticus</name>
    <dbReference type="NCBI Taxonomy" id="585455"/>
    <lineage>
        <taxon>Bacteria</taxon>
        <taxon>Pseudomonadati</taxon>
        <taxon>Pseudomonadota</taxon>
        <taxon>Gammaproteobacteria</taxon>
        <taxon>Thiohalobacterales</taxon>
        <taxon>Thiohalobacteraceae</taxon>
        <taxon>Thiohalobacter</taxon>
    </lineage>
</organism>
<sequence length="224" mass="23892">MDPVVQTIALTMGVAWASGINLYAAVFMLGYMGMTGHMELPPDLQVLADPLVLAAAGFMYCVEFFADKTPGVDTGWDGIHTFIRIPAGAILAAGAVGDVSQAAQIAAGLVGGSLAAGAHATKAGSRVLVNTSPEPFSNWAASLGEDVVVIAGLWTALNHPWIFLGLLLVFILAMIWLLPKLWRGIRRVFRFLINRISGRREAQASPPQPLNRPTLPGQEDRHTP</sequence>
<dbReference type="EMBL" id="AP018052">
    <property type="protein sequence ID" value="BAZ95121.1"/>
    <property type="molecule type" value="Genomic_DNA"/>
</dbReference>
<feature type="transmembrane region" description="Helical" evidence="2">
    <location>
        <begin position="12"/>
        <end position="34"/>
    </location>
</feature>
<evidence type="ECO:0000259" key="3">
    <source>
        <dbReference type="Pfam" id="PF13548"/>
    </source>
</evidence>
<keyword evidence="2" id="KW-0472">Membrane</keyword>
<feature type="domain" description="DUF4126" evidence="3">
    <location>
        <begin position="8"/>
        <end position="180"/>
    </location>
</feature>
<dbReference type="Pfam" id="PF13548">
    <property type="entry name" value="DUF4126"/>
    <property type="match status" value="1"/>
</dbReference>
<proteinExistence type="predicted"/>
<dbReference type="AlphaFoldDB" id="A0A1Z4VU16"/>
<keyword evidence="2 4" id="KW-0812">Transmembrane</keyword>
<reference evidence="4 5" key="1">
    <citation type="submission" date="2017-05" db="EMBL/GenBank/DDBJ databases">
        <title>Thiocyanate degradation by Thiohalobacter thiocyanaticus FOKN1.</title>
        <authorList>
            <person name="Oshiki M."/>
            <person name="Fukushima T."/>
            <person name="Kawano S."/>
            <person name="Nakagawa J."/>
        </authorList>
    </citation>
    <scope>NUCLEOTIDE SEQUENCE [LARGE SCALE GENOMIC DNA]</scope>
    <source>
        <strain evidence="4 5">FOKN1</strain>
    </source>
</reference>
<evidence type="ECO:0000313" key="5">
    <source>
        <dbReference type="Proteomes" id="UP000218765"/>
    </source>
</evidence>
<protein>
    <submittedName>
        <fullName evidence="4">Transmembrane protein</fullName>
    </submittedName>
</protein>
<dbReference type="Proteomes" id="UP000218765">
    <property type="component" value="Chromosome"/>
</dbReference>
<dbReference type="InterPro" id="IPR025196">
    <property type="entry name" value="DUF4126"/>
</dbReference>
<keyword evidence="5" id="KW-1185">Reference proteome</keyword>
<evidence type="ECO:0000313" key="4">
    <source>
        <dbReference type="EMBL" id="BAZ95121.1"/>
    </source>
</evidence>